<organism evidence="1 2">
    <name type="scientific">Panagrolaimus sp. JU765</name>
    <dbReference type="NCBI Taxonomy" id="591449"/>
    <lineage>
        <taxon>Eukaryota</taxon>
        <taxon>Metazoa</taxon>
        <taxon>Ecdysozoa</taxon>
        <taxon>Nematoda</taxon>
        <taxon>Chromadorea</taxon>
        <taxon>Rhabditida</taxon>
        <taxon>Tylenchina</taxon>
        <taxon>Panagrolaimomorpha</taxon>
        <taxon>Panagrolaimoidea</taxon>
        <taxon>Panagrolaimidae</taxon>
        <taxon>Panagrolaimus</taxon>
    </lineage>
</organism>
<reference evidence="2" key="1">
    <citation type="submission" date="2022-11" db="UniProtKB">
        <authorList>
            <consortium name="WormBaseParasite"/>
        </authorList>
    </citation>
    <scope>IDENTIFICATION</scope>
</reference>
<proteinExistence type="predicted"/>
<evidence type="ECO:0000313" key="1">
    <source>
        <dbReference type="Proteomes" id="UP000887576"/>
    </source>
</evidence>
<evidence type="ECO:0000313" key="2">
    <source>
        <dbReference type="WBParaSite" id="JU765_v2.g7389.t2"/>
    </source>
</evidence>
<sequence length="998" mass="114003">MTASYFLFLLFIPFCWGQHDHQKNTLKEFVDDRIRGLAQYRDILGILLENRIQLERLSPGNSKPLLEEVGKINLAGLVSGQDTATEFKFINESLILICTKYYCEVCKGYPESACYSISFGVSGAEYSTISAAFVDNKIHIRAVRLHGNASIFIFEPRYQANSLRYDLVRHVEDLSLMQDLNVVDAFSTSQHTFFVGSATRIDLPMVSLGKGKRFIRNNTEIRISRICNNDKTDQLDSRIDIVLSCDGIHYNDVNYPIRNSVTASLYNPDNDELYVAFKHTRKDSTSISMICQYSFNKIQQMFDHTWEKCQSIKDSHATKLRCKQADNYAKLPEECFMYTWQLNIQQPFCEAFNDLKTGQIDNCNLHESSSMAKRYGWLENFKPVIGKVVYQSSSPVEFIELRHGLTDDTLFALNSQNGLERLHLNENEKLSWYPALSGNRALEIDETNNIVIFADPRFMHTINYLAVSCQGLYSNCSSIPWSDPLDCAFCSNANGGGIAINNDKLICNGTLMRNVCPPQLSKISGNGKYIIEGIGLDNLTEPRKVTVCGKNCPITTVTSIYLFCDMDQQHSSCEVTYTGRLNDEYPVFTLKRSLSDNEGGATTSEAPSTHKEMKWLRYSAYAAAVFLLVGAVAFLFVCKTRISQKLQRKARGKDLSETPDSDIERYNPVSGDIPLDPLPSRTDSMPIDPFKLKIEQLKWVKEIGKGNSAVVKLARFYRDLNDPQNYQEVAVKELYDLGNFSEAMKEINMMKICQHPNIVTFIGWIQDVRLMIVTEYMSGGSVHDFLRNENSKPTIGQCFNFIEQILDGMVYLSHQHVIHRDLATRNCLLNGERDILKISDFGLSRQTDINYIYVSVGDQRLPYRWLSIEILNNCKKFNIKSDVWAFGVVVWELFTRASLPYAGMNSYEEVKKFLEEGYRLERPQFCPEDLYDVVQTCWDALPENRPTFDALQIRINDILKCHREAFPEKMQDEYERPRSCQDYESVPQPSSSSVTVDV</sequence>
<protein>
    <submittedName>
        <fullName evidence="2">Protein kinase domain-containing protein</fullName>
    </submittedName>
</protein>
<dbReference type="Proteomes" id="UP000887576">
    <property type="component" value="Unplaced"/>
</dbReference>
<dbReference type="WBParaSite" id="JU765_v2.g7389.t2">
    <property type="protein sequence ID" value="JU765_v2.g7389.t2"/>
    <property type="gene ID" value="JU765_v2.g7389"/>
</dbReference>
<accession>A0AC34RJG2</accession>
<name>A0AC34RJG2_9BILA</name>